<reference evidence="2" key="1">
    <citation type="submission" date="2018-11" db="EMBL/GenBank/DDBJ databases">
        <authorList>
            <consortium name="Pathogen Informatics"/>
        </authorList>
    </citation>
    <scope>NUCLEOTIDE SEQUENCE</scope>
</reference>
<dbReference type="OrthoDB" id="10258608at2759"/>
<evidence type="ECO:0000313" key="2">
    <source>
        <dbReference type="EMBL" id="VEL20050.1"/>
    </source>
</evidence>
<organism evidence="2 3">
    <name type="scientific">Protopolystoma xenopodis</name>
    <dbReference type="NCBI Taxonomy" id="117903"/>
    <lineage>
        <taxon>Eukaryota</taxon>
        <taxon>Metazoa</taxon>
        <taxon>Spiralia</taxon>
        <taxon>Lophotrochozoa</taxon>
        <taxon>Platyhelminthes</taxon>
        <taxon>Monogenea</taxon>
        <taxon>Polyopisthocotylea</taxon>
        <taxon>Polystomatidea</taxon>
        <taxon>Polystomatidae</taxon>
        <taxon>Protopolystoma</taxon>
    </lineage>
</organism>
<evidence type="ECO:0000256" key="1">
    <source>
        <dbReference type="SAM" id="MobiDB-lite"/>
    </source>
</evidence>
<accession>A0A3S5CM61</accession>
<dbReference type="PANTHER" id="PTHR10663">
    <property type="entry name" value="GUANYL-NUCLEOTIDE EXCHANGE FACTOR"/>
    <property type="match status" value="1"/>
</dbReference>
<protein>
    <submittedName>
        <fullName evidence="2">Uncharacterized protein</fullName>
    </submittedName>
</protein>
<proteinExistence type="predicted"/>
<feature type="region of interest" description="Disordered" evidence="1">
    <location>
        <begin position="189"/>
        <end position="223"/>
    </location>
</feature>
<feature type="compositionally biased region" description="Basic and acidic residues" evidence="1">
    <location>
        <begin position="207"/>
        <end position="223"/>
    </location>
</feature>
<comment type="caution">
    <text evidence="2">The sequence shown here is derived from an EMBL/GenBank/DDBJ whole genome shotgun (WGS) entry which is preliminary data.</text>
</comment>
<dbReference type="PANTHER" id="PTHR10663:SF388">
    <property type="entry name" value="GOLGI-SPECIFIC BREFELDIN A-RESISTANCE GUANINE NUCLEOTIDE EXCHANGE FACTOR 1"/>
    <property type="match status" value="1"/>
</dbReference>
<keyword evidence="3" id="KW-1185">Reference proteome</keyword>
<dbReference type="Proteomes" id="UP000784294">
    <property type="component" value="Unassembled WGS sequence"/>
</dbReference>
<dbReference type="EMBL" id="CAAALY010044477">
    <property type="protein sequence ID" value="VEL20050.1"/>
    <property type="molecule type" value="Genomic_DNA"/>
</dbReference>
<evidence type="ECO:0000313" key="3">
    <source>
        <dbReference type="Proteomes" id="UP000784294"/>
    </source>
</evidence>
<dbReference type="AlphaFoldDB" id="A0A3S5CM61"/>
<gene>
    <name evidence="2" type="ORF">PXEA_LOCUS13490</name>
</gene>
<name>A0A3S5CM61_9PLAT</name>
<sequence length="223" mass="23795">MKHSTFTYCHPGDLNADLFNLIWGPTVSALCFIFDKATSDCGLQARAMSGFTRCAGIAAHYGLTDVLDNLVISLCKFTSLLTAGETTDISLAVSLGRNVKARLAAGLVFHLAGRYADGIRDGWRSLIDCLIQLFRLNLAPSGLVWTDDFVAPNGRIRLCPGLAGLAARCGGGGIAGLFYNSAGLTTFRPRGRTPAQKAGHGPGYPNAKEENSARSHRDFDSVE</sequence>